<dbReference type="STRING" id="313367.JSE7799_02249"/>
<dbReference type="CDD" id="cd04847">
    <property type="entry name" value="Peptidases_S8_Subtilisin_like_2"/>
    <property type="match status" value="1"/>
</dbReference>
<organism evidence="7 8">
    <name type="scientific">Jannaschia seosinensis</name>
    <dbReference type="NCBI Taxonomy" id="313367"/>
    <lineage>
        <taxon>Bacteria</taxon>
        <taxon>Pseudomonadati</taxon>
        <taxon>Pseudomonadota</taxon>
        <taxon>Alphaproteobacteria</taxon>
        <taxon>Rhodobacterales</taxon>
        <taxon>Roseobacteraceae</taxon>
        <taxon>Jannaschia</taxon>
    </lineage>
</organism>
<dbReference type="GO" id="GO:0004252">
    <property type="term" value="F:serine-type endopeptidase activity"/>
    <property type="evidence" value="ECO:0007669"/>
    <property type="project" value="UniProtKB-UniRule"/>
</dbReference>
<name>A0A0M7BCH9_9RHOB</name>
<feature type="active site" description="Charge relay system" evidence="5">
    <location>
        <position position="577"/>
    </location>
</feature>
<evidence type="ECO:0000256" key="5">
    <source>
        <dbReference type="PROSITE-ProRule" id="PRU01240"/>
    </source>
</evidence>
<keyword evidence="8" id="KW-1185">Reference proteome</keyword>
<feature type="active site" description="Charge relay system" evidence="5">
    <location>
        <position position="360"/>
    </location>
</feature>
<evidence type="ECO:0000256" key="3">
    <source>
        <dbReference type="ARBA" id="ARBA00022801"/>
    </source>
</evidence>
<dbReference type="OrthoDB" id="9768989at2"/>
<dbReference type="InterPro" id="IPR050131">
    <property type="entry name" value="Peptidase_S8_subtilisin-like"/>
</dbReference>
<evidence type="ECO:0000256" key="2">
    <source>
        <dbReference type="ARBA" id="ARBA00022670"/>
    </source>
</evidence>
<dbReference type="InterPro" id="IPR036852">
    <property type="entry name" value="Peptidase_S8/S53_dom_sf"/>
</dbReference>
<comment type="similarity">
    <text evidence="1 5">Belongs to the peptidase S8 family.</text>
</comment>
<dbReference type="RefSeq" id="WP_055663687.1">
    <property type="nucleotide sequence ID" value="NZ_CYPR01000154.1"/>
</dbReference>
<evidence type="ECO:0000313" key="7">
    <source>
        <dbReference type="EMBL" id="CUH39522.1"/>
    </source>
</evidence>
<evidence type="ECO:0000259" key="6">
    <source>
        <dbReference type="Pfam" id="PF00082"/>
    </source>
</evidence>
<feature type="active site" description="Charge relay system" evidence="5">
    <location>
        <position position="333"/>
    </location>
</feature>
<gene>
    <name evidence="7" type="ORF">JSE7799_02249</name>
</gene>
<protein>
    <submittedName>
        <fullName evidence="7">Type VII secretion-associated serine protease mycosin</fullName>
    </submittedName>
</protein>
<keyword evidence="4 5" id="KW-0720">Serine protease</keyword>
<dbReference type="Gene3D" id="3.40.50.200">
    <property type="entry name" value="Peptidase S8/S53 domain"/>
    <property type="match status" value="1"/>
</dbReference>
<keyword evidence="2 5" id="KW-0645">Protease</keyword>
<reference evidence="7 8" key="1">
    <citation type="submission" date="2015-09" db="EMBL/GenBank/DDBJ databases">
        <authorList>
            <person name="Jackson K.R."/>
            <person name="Lunt B.L."/>
            <person name="Fisher J.N.B."/>
            <person name="Gardner A.V."/>
            <person name="Bailey M.E."/>
            <person name="Deus L.M."/>
            <person name="Earl A.S."/>
            <person name="Gibby P.D."/>
            <person name="Hartmann K.A."/>
            <person name="Liu J.E."/>
            <person name="Manci A.M."/>
            <person name="Nielsen D.A."/>
            <person name="Solomon M.B."/>
            <person name="Breakwell D.P."/>
            <person name="Burnett S.H."/>
            <person name="Grose J.H."/>
        </authorList>
    </citation>
    <scope>NUCLEOTIDE SEQUENCE [LARGE SCALE GENOMIC DNA]</scope>
    <source>
        <strain evidence="7 8">CECT 7799</strain>
    </source>
</reference>
<dbReference type="SUPFAM" id="SSF52743">
    <property type="entry name" value="Subtilisin-like"/>
    <property type="match status" value="1"/>
</dbReference>
<feature type="domain" description="Peptidase S8/S53" evidence="6">
    <location>
        <begin position="351"/>
        <end position="618"/>
    </location>
</feature>
<evidence type="ECO:0000256" key="1">
    <source>
        <dbReference type="ARBA" id="ARBA00011073"/>
    </source>
</evidence>
<dbReference type="AlphaFoldDB" id="A0A0M7BCH9"/>
<dbReference type="Pfam" id="PF00082">
    <property type="entry name" value="Peptidase_S8"/>
    <property type="match status" value="1"/>
</dbReference>
<dbReference type="PANTHER" id="PTHR43806:SF11">
    <property type="entry name" value="CEREVISIN-RELATED"/>
    <property type="match status" value="1"/>
</dbReference>
<dbReference type="Proteomes" id="UP000049455">
    <property type="component" value="Unassembled WGS sequence"/>
</dbReference>
<dbReference type="PANTHER" id="PTHR43806">
    <property type="entry name" value="PEPTIDASE S8"/>
    <property type="match status" value="1"/>
</dbReference>
<dbReference type="InterPro" id="IPR000209">
    <property type="entry name" value="Peptidase_S8/S53_dom"/>
</dbReference>
<dbReference type="PROSITE" id="PS51892">
    <property type="entry name" value="SUBTILASE"/>
    <property type="match status" value="1"/>
</dbReference>
<accession>A0A0M7BCH9</accession>
<dbReference type="GO" id="GO:0006508">
    <property type="term" value="P:proteolysis"/>
    <property type="evidence" value="ECO:0007669"/>
    <property type="project" value="UniProtKB-KW"/>
</dbReference>
<evidence type="ECO:0000313" key="8">
    <source>
        <dbReference type="Proteomes" id="UP000049455"/>
    </source>
</evidence>
<keyword evidence="3 5" id="KW-0378">Hydrolase</keyword>
<dbReference type="EMBL" id="CYPR01000154">
    <property type="protein sequence ID" value="CUH39522.1"/>
    <property type="molecule type" value="Genomic_DNA"/>
</dbReference>
<sequence>MPNNPVQIILNDRDFHQAPDPGQPPRNKDFFEDADKAFVAHKDSLLAAIDRIIDELRTSRYGPAAYLKIQMRNEALAKSYRPVWWLFKPDQFPCVGADAVGTLYFRAPLIYLKALRQRIEQAEASVETKYRRVDNKPYKAPTIARAEVGAIETIEIAPPEQKRAFSTAAALAALEDPRAVSGYQVELFETPAERVIADDPLGRIALRRSLERLLLSLGLGARSYLAFEVGRTPVLEVQLTTQPVGALIDNRGGVAGSDSGQEISLSSMDRNPERHEATLNALQKHPLVRAILPPVLLELTDDRSSSDATAAAEPVAIPVPEGRSTYPIVGVIDSGVAPVLEGWVAGRFDYLSSGEYDAVHGTNVAGLLTIGQTLNSVDVAPEANGCRLYDIPLYPNGPFMARYRRGFSDFLEEIEQAVAEAKNEHGVRVFNLSINAVAPVERHRYSIYASRLDQIADTYGVVFVNSAGNLPPAQARSAWQKRPVDVINYFASRTSPDTIFKPAESVRSISVGALNPPNTNQIADAPTVYTTRGPGLQVGVKPDVACYGGTGGSGPGKPTGLASLSPSGGRQSVVGTSFAAPLVARTLAGLDTATEGGLSVEALRAMLLHHTAMPEPLTKRGLKDIGRQFAGFGRPRAVATMLETDDHQITLLFQSRLSIGEKKPVILRFPFSWPQSLVTDGRCSGLAKITLVYAPPLDPAFGAEFVRVNLEASLKQRQPEPASDGSVRFTNQIAARYLPKSTNLAIPEKALIDHGLKWWPAKQYESTFVEKGSSSQWRLEVTSLVRAEAQFPAEGVPFAILLTLADPDGSHPVFQEMRQWLQASTALAQDVRTVTRLRPRGR</sequence>
<proteinExistence type="inferred from homology"/>
<evidence type="ECO:0000256" key="4">
    <source>
        <dbReference type="ARBA" id="ARBA00022825"/>
    </source>
</evidence>
<dbReference type="InterPro" id="IPR034074">
    <property type="entry name" value="Y4bN_pept_dom"/>
</dbReference>